<dbReference type="InterPro" id="IPR011042">
    <property type="entry name" value="6-blade_b-propeller_TolB-like"/>
</dbReference>
<dbReference type="GO" id="GO:0008270">
    <property type="term" value="F:zinc ion binding"/>
    <property type="evidence" value="ECO:0007669"/>
    <property type="project" value="UniProtKB-KW"/>
</dbReference>
<dbReference type="GeneID" id="111116982"/>
<dbReference type="Gene3D" id="2.120.10.30">
    <property type="entry name" value="TolB, C-terminal domain"/>
    <property type="match status" value="1"/>
</dbReference>
<dbReference type="PANTHER" id="PTHR24104:SF25">
    <property type="entry name" value="PROTEIN LIN-41"/>
    <property type="match status" value="1"/>
</dbReference>
<dbReference type="AlphaFoldDB" id="A0A8B8C9D9"/>
<dbReference type="Proteomes" id="UP000694844">
    <property type="component" value="Chromosome 10"/>
</dbReference>
<dbReference type="RefSeq" id="XP_022311744.1">
    <property type="nucleotide sequence ID" value="XM_022456036.1"/>
</dbReference>
<dbReference type="KEGG" id="cvn:111116982"/>
<accession>A0A8B8C9D9</accession>
<dbReference type="GO" id="GO:0043161">
    <property type="term" value="P:proteasome-mediated ubiquitin-dependent protein catabolic process"/>
    <property type="evidence" value="ECO:0007669"/>
    <property type="project" value="TreeGrafter"/>
</dbReference>
<reference evidence="2" key="1">
    <citation type="submission" date="2025-08" db="UniProtKB">
        <authorList>
            <consortium name="RefSeq"/>
        </authorList>
    </citation>
    <scope>IDENTIFICATION</scope>
    <source>
        <tissue evidence="2">Whole sample</tissue>
    </source>
</reference>
<gene>
    <name evidence="2" type="primary">LOC111116982</name>
</gene>
<name>A0A8B8C9D9_CRAVI</name>
<proteinExistence type="predicted"/>
<protein>
    <submittedName>
        <fullName evidence="2">Uncharacterized protein LOC111116982 isoform X1</fullName>
    </submittedName>
</protein>
<sequence length="417" mass="47337">MVSMSKRLKNSLNNVQGEISLKYKYFLVCRFLRKKKKMKRNIARIQKYEHRYEKSANRPVQFLRFIKTVHLPQIQDTPHLSQHCLLSLTQKINTGDMIELLSEIKITGSGKQRQAGNELLPTLMSSPVLQKSLSVTGVEFCYHISSVTSDRVWVSDWNNVSLIDTAAGNTIYRLTDYSELESGNHTVNSESELIYIDDNANISKLSTDMKTTTLLIDKTDPVWTPVCVYYSPSSGDLLVGMNIYNRHTGLFIGKVMRYNVSCQPTQTIPQHNTPNNLYQSPRFITENNNGDVVVSDSARRAVVVTSRKGIHRFSYKGPRSSGPRLSPRGICTDVMSHILLCDGITNTVQMLSKDGKLLKYLLTDQSPGISYYAPYGLSYDFNTHCLWVESESPRDANESTLSVYRYINRHPAILDQK</sequence>
<evidence type="ECO:0000313" key="2">
    <source>
        <dbReference type="RefSeq" id="XP_022311744.1"/>
    </source>
</evidence>
<dbReference type="SUPFAM" id="SSF63829">
    <property type="entry name" value="Calcium-dependent phosphotriesterase"/>
    <property type="match status" value="1"/>
</dbReference>
<dbReference type="InterPro" id="IPR050952">
    <property type="entry name" value="TRIM-NHL_E3_ligases"/>
</dbReference>
<organism evidence="1 2">
    <name type="scientific">Crassostrea virginica</name>
    <name type="common">Eastern oyster</name>
    <dbReference type="NCBI Taxonomy" id="6565"/>
    <lineage>
        <taxon>Eukaryota</taxon>
        <taxon>Metazoa</taxon>
        <taxon>Spiralia</taxon>
        <taxon>Lophotrochozoa</taxon>
        <taxon>Mollusca</taxon>
        <taxon>Bivalvia</taxon>
        <taxon>Autobranchia</taxon>
        <taxon>Pteriomorphia</taxon>
        <taxon>Ostreida</taxon>
        <taxon>Ostreoidea</taxon>
        <taxon>Ostreidae</taxon>
        <taxon>Crassostrea</taxon>
    </lineage>
</organism>
<dbReference type="GO" id="GO:0000209">
    <property type="term" value="P:protein polyubiquitination"/>
    <property type="evidence" value="ECO:0007669"/>
    <property type="project" value="TreeGrafter"/>
</dbReference>
<evidence type="ECO:0000313" key="1">
    <source>
        <dbReference type="Proteomes" id="UP000694844"/>
    </source>
</evidence>
<dbReference type="GO" id="GO:0061630">
    <property type="term" value="F:ubiquitin protein ligase activity"/>
    <property type="evidence" value="ECO:0007669"/>
    <property type="project" value="TreeGrafter"/>
</dbReference>
<keyword evidence="1" id="KW-1185">Reference proteome</keyword>
<dbReference type="PANTHER" id="PTHR24104">
    <property type="entry name" value="E3 UBIQUITIN-PROTEIN LIGASE NHLRC1-RELATED"/>
    <property type="match status" value="1"/>
</dbReference>